<dbReference type="SUPFAM" id="SSF48371">
    <property type="entry name" value="ARM repeat"/>
    <property type="match status" value="1"/>
</dbReference>
<proteinExistence type="predicted"/>
<dbReference type="AlphaFoldDB" id="A0A1J4KNI2"/>
<evidence type="ECO:0000313" key="2">
    <source>
        <dbReference type="Proteomes" id="UP000179807"/>
    </source>
</evidence>
<dbReference type="GeneID" id="94835549"/>
<sequence length="497" mass="58407">MNLSFKNAPIPYDLVKHTHEENQREEVVQEEDDTIKETLNKITQNFSNILNLMKNGDPHELKDNLKGIIRLIDKKNKKLCSSILEVFSQINFGKFLCDLFNENQYEFEVDIIEGILFCIAKLIDFPEYQSLFIENGFLQIAASCITHEESNISLEALHVVSKLMEYAIKHNITFDNEFFIYNVCDAMFLSIKHELYSIRILMNTIHYSNNESLIRQILPQIKEQYKEHKIHENDIFEYDYEKKILLMIFKSFYYTLKFNYNSIIDLQNVLSDAFSRVKFLSPTKKMDQPIIAILFKTLYFIINHDPEAALKMIQLIQLEKFYFFIQDSDFVVVLWVLNVLTFAVVNGPKEYYDFCINKEIVKLLLSYLTDEAAPFLVKHSTLTFIHIMLQNPDPQSVYSLLIRDDFIVECSDYLDADDVDVIRKYFEIIDIMLQYSTKLGKNYTEIIVSEIIDSNVGQAMNRIIHESPCILPEEDVILGTKILHFCEEFREAQENEI</sequence>
<dbReference type="Proteomes" id="UP000179807">
    <property type="component" value="Unassembled WGS sequence"/>
</dbReference>
<protein>
    <recommendedName>
        <fullName evidence="3">SPIN90/Ldb17 leucine-rich domain-containing protein</fullName>
    </recommendedName>
</protein>
<gene>
    <name evidence="1" type="ORF">TRFO_19529</name>
</gene>
<accession>A0A1J4KNI2</accession>
<organism evidence="1 2">
    <name type="scientific">Tritrichomonas foetus</name>
    <dbReference type="NCBI Taxonomy" id="1144522"/>
    <lineage>
        <taxon>Eukaryota</taxon>
        <taxon>Metamonada</taxon>
        <taxon>Parabasalia</taxon>
        <taxon>Tritrichomonadida</taxon>
        <taxon>Tritrichomonadidae</taxon>
        <taxon>Tritrichomonas</taxon>
    </lineage>
</organism>
<evidence type="ECO:0008006" key="3">
    <source>
        <dbReference type="Google" id="ProtNLM"/>
    </source>
</evidence>
<comment type="caution">
    <text evidence="1">The sequence shown here is derived from an EMBL/GenBank/DDBJ whole genome shotgun (WGS) entry which is preliminary data.</text>
</comment>
<reference evidence="1" key="1">
    <citation type="submission" date="2016-10" db="EMBL/GenBank/DDBJ databases">
        <authorList>
            <person name="Benchimol M."/>
            <person name="Almeida L.G."/>
            <person name="Vasconcelos A.T."/>
            <person name="Perreira-Neves A."/>
            <person name="Rosa I.A."/>
            <person name="Tasca T."/>
            <person name="Bogo M.R."/>
            <person name="de Souza W."/>
        </authorList>
    </citation>
    <scope>NUCLEOTIDE SEQUENCE [LARGE SCALE GENOMIC DNA]</scope>
    <source>
        <strain evidence="1">K</strain>
    </source>
</reference>
<dbReference type="InterPro" id="IPR016024">
    <property type="entry name" value="ARM-type_fold"/>
</dbReference>
<name>A0A1J4KNI2_9EUKA</name>
<dbReference type="RefSeq" id="XP_068364093.1">
    <property type="nucleotide sequence ID" value="XM_068500845.1"/>
</dbReference>
<dbReference type="VEuPathDB" id="TrichDB:TRFO_19529"/>
<evidence type="ECO:0000313" key="1">
    <source>
        <dbReference type="EMBL" id="OHT10957.1"/>
    </source>
</evidence>
<dbReference type="EMBL" id="MLAK01000597">
    <property type="protein sequence ID" value="OHT10957.1"/>
    <property type="molecule type" value="Genomic_DNA"/>
</dbReference>
<keyword evidence="2" id="KW-1185">Reference proteome</keyword>